<gene>
    <name evidence="2" type="ORF">SAMN05660742_12617</name>
</gene>
<dbReference type="SUPFAM" id="SSF48452">
    <property type="entry name" value="TPR-like"/>
    <property type="match status" value="1"/>
</dbReference>
<dbReference type="Gene3D" id="1.25.40.10">
    <property type="entry name" value="Tetratricopeptide repeat domain"/>
    <property type="match status" value="1"/>
</dbReference>
<protein>
    <recommendedName>
        <fullName evidence="4">Tetratricopeptide repeat-containing protein</fullName>
    </recommendedName>
</protein>
<evidence type="ECO:0000313" key="3">
    <source>
        <dbReference type="Proteomes" id="UP000199662"/>
    </source>
</evidence>
<dbReference type="RefSeq" id="WP_091835386.1">
    <property type="nucleotide sequence ID" value="NZ_FNZK01000026.1"/>
</dbReference>
<accession>A0A1H7CVN9</accession>
<sequence length="128" mass="14811">MFFWNNNKKKQEVPVIEKVEVADIEKLKEKIECLETDLTAALGKDRIACLNALGSAYMEIQDTEQAIHYYEISLEEDTVFGKACTDLMSLYNIKRREAAVAKDDEQLQLYLNKIDNLMQTTKTIMRKV</sequence>
<evidence type="ECO:0008006" key="4">
    <source>
        <dbReference type="Google" id="ProtNLM"/>
    </source>
</evidence>
<dbReference type="InterPro" id="IPR011990">
    <property type="entry name" value="TPR-like_helical_dom_sf"/>
</dbReference>
<organism evidence="2 3">
    <name type="scientific">Propionispira arboris</name>
    <dbReference type="NCBI Taxonomy" id="84035"/>
    <lineage>
        <taxon>Bacteria</taxon>
        <taxon>Bacillati</taxon>
        <taxon>Bacillota</taxon>
        <taxon>Negativicutes</taxon>
        <taxon>Selenomonadales</taxon>
        <taxon>Selenomonadaceae</taxon>
        <taxon>Propionispira</taxon>
    </lineage>
</organism>
<evidence type="ECO:0000313" key="2">
    <source>
        <dbReference type="EMBL" id="SEJ93596.1"/>
    </source>
</evidence>
<name>A0A1H7CVN9_9FIRM</name>
<feature type="coiled-coil region" evidence="1">
    <location>
        <begin position="17"/>
        <end position="44"/>
    </location>
</feature>
<proteinExistence type="predicted"/>
<reference evidence="2 3" key="1">
    <citation type="submission" date="2016-10" db="EMBL/GenBank/DDBJ databases">
        <authorList>
            <person name="de Groot N.N."/>
        </authorList>
    </citation>
    <scope>NUCLEOTIDE SEQUENCE [LARGE SCALE GENOMIC DNA]</scope>
    <source>
        <strain evidence="2 3">DSM 2179</strain>
    </source>
</reference>
<dbReference type="STRING" id="84035.SAMN05660742_12617"/>
<dbReference type="EMBL" id="FNZK01000026">
    <property type="protein sequence ID" value="SEJ93596.1"/>
    <property type="molecule type" value="Genomic_DNA"/>
</dbReference>
<keyword evidence="3" id="KW-1185">Reference proteome</keyword>
<keyword evidence="1" id="KW-0175">Coiled coil</keyword>
<evidence type="ECO:0000256" key="1">
    <source>
        <dbReference type="SAM" id="Coils"/>
    </source>
</evidence>
<dbReference type="Proteomes" id="UP000199662">
    <property type="component" value="Unassembled WGS sequence"/>
</dbReference>
<dbReference type="AlphaFoldDB" id="A0A1H7CVN9"/>